<name>M0NB21_9EURY</name>
<proteinExistence type="predicted"/>
<accession>M0NB21</accession>
<dbReference type="eggNOG" id="arCOG06276">
    <property type="taxonomic scope" value="Archaea"/>
</dbReference>
<dbReference type="EMBL" id="AOMF01000148">
    <property type="protein sequence ID" value="EMA53860.1"/>
    <property type="molecule type" value="Genomic_DNA"/>
</dbReference>
<evidence type="ECO:0000256" key="1">
    <source>
        <dbReference type="SAM" id="MobiDB-lite"/>
    </source>
</evidence>
<dbReference type="AlphaFoldDB" id="M0NB21"/>
<organism evidence="2 3">
    <name type="scientific">Halococcus thailandensis JCM 13552</name>
    <dbReference type="NCBI Taxonomy" id="1227457"/>
    <lineage>
        <taxon>Archaea</taxon>
        <taxon>Methanobacteriati</taxon>
        <taxon>Methanobacteriota</taxon>
        <taxon>Stenosarchaea group</taxon>
        <taxon>Halobacteria</taxon>
        <taxon>Halobacteriales</taxon>
        <taxon>Halococcaceae</taxon>
        <taxon>Halococcus</taxon>
    </lineage>
</organism>
<gene>
    <name evidence="2" type="ORF">C451_08775</name>
</gene>
<protein>
    <submittedName>
        <fullName evidence="2">Uncharacterized protein</fullName>
    </submittedName>
</protein>
<keyword evidence="3" id="KW-1185">Reference proteome</keyword>
<evidence type="ECO:0000313" key="2">
    <source>
        <dbReference type="EMBL" id="EMA53860.1"/>
    </source>
</evidence>
<dbReference type="Proteomes" id="UP000011680">
    <property type="component" value="Unassembled WGS sequence"/>
</dbReference>
<evidence type="ECO:0000313" key="3">
    <source>
        <dbReference type="Proteomes" id="UP000011680"/>
    </source>
</evidence>
<sequence length="207" mass="23180">MGATVNDDNQKRPFAPWGENDHPEADDDTDARWKWSLEANYVTGGKLESELEQSSSIEHRAFIQQVDDPIAHVDFDDVIDPDSGDVHPTVVSILNQIGRTFTEISQSETGIHAIYYGELPDNVPQAGWDLDDKPFGTNEDVPSVEIYDRRRALVVTGNHVRGTPAGIHEWGSDGLRELLKENDQLIETDVSKPSDDYEDFDVRSCVD</sequence>
<comment type="caution">
    <text evidence="2">The sequence shown here is derived from an EMBL/GenBank/DDBJ whole genome shotgun (WGS) entry which is preliminary data.</text>
</comment>
<reference evidence="2 3" key="1">
    <citation type="journal article" date="2014" name="PLoS Genet.">
        <title>Phylogenetically driven sequencing of extremely halophilic archaea reveals strategies for static and dynamic osmo-response.</title>
        <authorList>
            <person name="Becker E.A."/>
            <person name="Seitzer P.M."/>
            <person name="Tritt A."/>
            <person name="Larsen D."/>
            <person name="Krusor M."/>
            <person name="Yao A.I."/>
            <person name="Wu D."/>
            <person name="Madern D."/>
            <person name="Eisen J.A."/>
            <person name="Darling A.E."/>
            <person name="Facciotti M.T."/>
        </authorList>
    </citation>
    <scope>NUCLEOTIDE SEQUENCE [LARGE SCALE GENOMIC DNA]</scope>
    <source>
        <strain evidence="2 3">JCM 13552</strain>
    </source>
</reference>
<feature type="region of interest" description="Disordered" evidence="1">
    <location>
        <begin position="1"/>
        <end position="31"/>
    </location>
</feature>